<evidence type="ECO:0000256" key="1">
    <source>
        <dbReference type="SAM" id="Phobius"/>
    </source>
</evidence>
<keyword evidence="1" id="KW-0812">Transmembrane</keyword>
<dbReference type="Proteomes" id="UP000468591">
    <property type="component" value="Unassembled WGS sequence"/>
</dbReference>
<proteinExistence type="predicted"/>
<dbReference type="EMBL" id="JAABNT010000003">
    <property type="protein sequence ID" value="NEK22043.1"/>
    <property type="molecule type" value="Genomic_DNA"/>
</dbReference>
<keyword evidence="1" id="KW-0472">Membrane</keyword>
<dbReference type="RefSeq" id="WP_164352975.1">
    <property type="nucleotide sequence ID" value="NZ_JAABNT010000003.1"/>
</dbReference>
<organism evidence="2 3">
    <name type="scientific">Sulfitobacter sediminilitoris</name>
    <dbReference type="NCBI Taxonomy" id="2698830"/>
    <lineage>
        <taxon>Bacteria</taxon>
        <taxon>Pseudomonadati</taxon>
        <taxon>Pseudomonadota</taxon>
        <taxon>Alphaproteobacteria</taxon>
        <taxon>Rhodobacterales</taxon>
        <taxon>Roseobacteraceae</taxon>
        <taxon>Sulfitobacter</taxon>
    </lineage>
</organism>
<reference evidence="2 3" key="1">
    <citation type="submission" date="2020-01" db="EMBL/GenBank/DDBJ databases">
        <title>Sulfitobacter sediminilitoris sp. nov., isolated from a tidal flat.</title>
        <authorList>
            <person name="Park S."/>
            <person name="Yoon J.-H."/>
        </authorList>
    </citation>
    <scope>NUCLEOTIDE SEQUENCE [LARGE SCALE GENOMIC DNA]</scope>
    <source>
        <strain evidence="2 3">JBTF-M27</strain>
    </source>
</reference>
<gene>
    <name evidence="2" type="ORF">GV827_06470</name>
</gene>
<feature type="transmembrane region" description="Helical" evidence="1">
    <location>
        <begin position="27"/>
        <end position="51"/>
    </location>
</feature>
<keyword evidence="1" id="KW-1133">Transmembrane helix</keyword>
<evidence type="ECO:0000313" key="3">
    <source>
        <dbReference type="Proteomes" id="UP000468591"/>
    </source>
</evidence>
<keyword evidence="3" id="KW-1185">Reference proteome</keyword>
<evidence type="ECO:0000313" key="2">
    <source>
        <dbReference type="EMBL" id="NEK22043.1"/>
    </source>
</evidence>
<protein>
    <submittedName>
        <fullName evidence="2">Uncharacterized protein</fullName>
    </submittedName>
</protein>
<dbReference type="AlphaFoldDB" id="A0A6P0CC26"/>
<name>A0A6P0CC26_9RHOB</name>
<sequence>MPLAVLMAALCSGLAMAVVWLSFGGSGASAFLIYVLGGQAVAAGILMTTALRDLR</sequence>
<accession>A0A6P0CC26</accession>
<comment type="caution">
    <text evidence="2">The sequence shown here is derived from an EMBL/GenBank/DDBJ whole genome shotgun (WGS) entry which is preliminary data.</text>
</comment>